<dbReference type="GeneID" id="106546590"/>
<dbReference type="AlphaFoldDB" id="A0A6I9Y9N1"/>
<dbReference type="PANTHER" id="PTHR24020">
    <property type="entry name" value="COLLAGEN ALPHA"/>
    <property type="match status" value="1"/>
</dbReference>
<dbReference type="RefSeq" id="XP_013918965.1">
    <property type="nucleotide sequence ID" value="XM_014063490.1"/>
</dbReference>
<feature type="chain" id="PRO_5026893248" evidence="1">
    <location>
        <begin position="23"/>
        <end position="294"/>
    </location>
</feature>
<dbReference type="KEGG" id="tsr:106546590"/>
<evidence type="ECO:0000259" key="2">
    <source>
        <dbReference type="PROSITE" id="PS50234"/>
    </source>
</evidence>
<keyword evidence="3" id="KW-1185">Reference proteome</keyword>
<dbReference type="Proteomes" id="UP000504617">
    <property type="component" value="Unplaced"/>
</dbReference>
<sequence length="294" mass="32346">MPAMGALGVFIVTFLFLGESASDYLFDLSDALGEDTTTVSPRKPENQECPNVARDIVLLIDGSSSVRNSEFLSQKSFVALFSKTFPDNTLFSLLQFSNKFQEHFDFRTFQNDRNLNNILHEARQLQGSSYTATAIKKAVEQFTPQKGARSNAKRFLVIVTDGEKTGDPLNYPEVIQEANRAGITRFAVGVGTMVAIRVFQRELHTMASQPVTEHTILLRQFSDLMDIQLKQKICASHGTVVPQPTLAPPISCTSCSDPHVLQKLEQLVQGLDQVKSKLDLLAAKVGKCGPGSHG</sequence>
<name>A0A6I9Y9N1_9SAUR</name>
<feature type="signal peptide" evidence="1">
    <location>
        <begin position="1"/>
        <end position="22"/>
    </location>
</feature>
<proteinExistence type="predicted"/>
<protein>
    <submittedName>
        <fullName evidence="4">Integrin alpha-X-like isoform X1</fullName>
    </submittedName>
</protein>
<evidence type="ECO:0000256" key="1">
    <source>
        <dbReference type="SAM" id="SignalP"/>
    </source>
</evidence>
<dbReference type="Gene3D" id="3.40.50.410">
    <property type="entry name" value="von Willebrand factor, type A domain"/>
    <property type="match status" value="1"/>
</dbReference>
<dbReference type="SMART" id="SM00327">
    <property type="entry name" value="VWA"/>
    <property type="match status" value="1"/>
</dbReference>
<dbReference type="PROSITE" id="PS50234">
    <property type="entry name" value="VWFA"/>
    <property type="match status" value="1"/>
</dbReference>
<dbReference type="Pfam" id="PF00092">
    <property type="entry name" value="VWA"/>
    <property type="match status" value="1"/>
</dbReference>
<reference evidence="4" key="1">
    <citation type="submission" date="2025-08" db="UniProtKB">
        <authorList>
            <consortium name="RefSeq"/>
        </authorList>
    </citation>
    <scope>IDENTIFICATION</scope>
    <source>
        <tissue evidence="4">Skeletal muscle</tissue>
    </source>
</reference>
<dbReference type="OrthoDB" id="5317514at2759"/>
<dbReference type="InterPro" id="IPR050525">
    <property type="entry name" value="ECM_Assembly_Org"/>
</dbReference>
<feature type="domain" description="VWFA" evidence="2">
    <location>
        <begin position="55"/>
        <end position="233"/>
    </location>
</feature>
<keyword evidence="1" id="KW-0732">Signal</keyword>
<dbReference type="SUPFAM" id="SSF53300">
    <property type="entry name" value="vWA-like"/>
    <property type="match status" value="1"/>
</dbReference>
<evidence type="ECO:0000313" key="3">
    <source>
        <dbReference type="Proteomes" id="UP000504617"/>
    </source>
</evidence>
<gene>
    <name evidence="4" type="primary">LOC106546590</name>
</gene>
<dbReference type="PRINTS" id="PR00453">
    <property type="entry name" value="VWFADOMAIN"/>
</dbReference>
<accession>A0A6I9Y9N1</accession>
<dbReference type="PANTHER" id="PTHR24020:SF87">
    <property type="entry name" value="COLLAGEN ALPHA-1(VI) CHAIN-LIKE"/>
    <property type="match status" value="1"/>
</dbReference>
<dbReference type="InterPro" id="IPR036465">
    <property type="entry name" value="vWFA_dom_sf"/>
</dbReference>
<evidence type="ECO:0000313" key="4">
    <source>
        <dbReference type="RefSeq" id="XP_013918965.1"/>
    </source>
</evidence>
<dbReference type="InterPro" id="IPR002035">
    <property type="entry name" value="VWF_A"/>
</dbReference>
<organism evidence="3 4">
    <name type="scientific">Thamnophis sirtalis</name>
    <dbReference type="NCBI Taxonomy" id="35019"/>
    <lineage>
        <taxon>Eukaryota</taxon>
        <taxon>Metazoa</taxon>
        <taxon>Chordata</taxon>
        <taxon>Craniata</taxon>
        <taxon>Vertebrata</taxon>
        <taxon>Euteleostomi</taxon>
        <taxon>Lepidosauria</taxon>
        <taxon>Squamata</taxon>
        <taxon>Bifurcata</taxon>
        <taxon>Unidentata</taxon>
        <taxon>Episquamata</taxon>
        <taxon>Toxicofera</taxon>
        <taxon>Serpentes</taxon>
        <taxon>Colubroidea</taxon>
        <taxon>Colubridae</taxon>
        <taxon>Natricinae</taxon>
        <taxon>Thamnophis</taxon>
    </lineage>
</organism>